<dbReference type="InterPro" id="IPR004911">
    <property type="entry name" value="Interferon-induced_GILT"/>
</dbReference>
<keyword evidence="3" id="KW-0964">Secreted</keyword>
<keyword evidence="4 6" id="KW-0732">Signal</keyword>
<keyword evidence="5" id="KW-0325">Glycoprotein</keyword>
<evidence type="ECO:0000313" key="8">
    <source>
        <dbReference type="Proteomes" id="UP001307889"/>
    </source>
</evidence>
<dbReference type="PANTHER" id="PTHR13234:SF8">
    <property type="entry name" value="GAMMA-INTERFERON-INDUCIBLE LYSOSOMAL THIOL REDUCTASE"/>
    <property type="match status" value="1"/>
</dbReference>
<protein>
    <submittedName>
        <fullName evidence="7">Lysosomal thiol</fullName>
    </submittedName>
</protein>
<proteinExistence type="inferred from homology"/>
<dbReference type="PANTHER" id="PTHR13234">
    <property type="entry name" value="GAMMA-INTERFERON INDUCIBLE LYSOSOMAL THIOL REDUCTASE GILT"/>
    <property type="match status" value="1"/>
</dbReference>
<accession>A0ABN7BJ38</accession>
<dbReference type="Proteomes" id="UP001307889">
    <property type="component" value="Chromosome 17"/>
</dbReference>
<feature type="chain" id="PRO_5046216493" evidence="6">
    <location>
        <begin position="20"/>
        <end position="220"/>
    </location>
</feature>
<feature type="signal peptide" evidence="6">
    <location>
        <begin position="1"/>
        <end position="19"/>
    </location>
</feature>
<name>A0ABN7BJ38_9HEMI</name>
<evidence type="ECO:0000256" key="3">
    <source>
        <dbReference type="ARBA" id="ARBA00022525"/>
    </source>
</evidence>
<evidence type="ECO:0000256" key="2">
    <source>
        <dbReference type="ARBA" id="ARBA00005679"/>
    </source>
</evidence>
<keyword evidence="8" id="KW-1185">Reference proteome</keyword>
<dbReference type="EMBL" id="AP028925">
    <property type="protein sequence ID" value="BET03463.1"/>
    <property type="molecule type" value="Genomic_DNA"/>
</dbReference>
<evidence type="ECO:0000256" key="5">
    <source>
        <dbReference type="ARBA" id="ARBA00023180"/>
    </source>
</evidence>
<sequence length="220" mass="23698">MGYVKILFALAAIAATCNAAAVSQKLNVDLYYESLCPGCRALITGQLVDVAAALDEYLNINLVPFGNARYQGKTIVCQHGEEECLGNKIHACAIKRLNNQLQQVQFVGCMDKIPSVEDGGKQCSAKFNLEWEDVQSCANGSEGEALHASYGKATLALSPTNPFVPVVAIDGYRGETSDNFLAFQEKVENQLLSVLCQKLKEKGVDLPGACISVSLLRSYA</sequence>
<evidence type="ECO:0000313" key="7">
    <source>
        <dbReference type="EMBL" id="BET03463.1"/>
    </source>
</evidence>
<evidence type="ECO:0000256" key="6">
    <source>
        <dbReference type="SAM" id="SignalP"/>
    </source>
</evidence>
<gene>
    <name evidence="7" type="ORF">NTJ_16281</name>
</gene>
<evidence type="ECO:0000256" key="1">
    <source>
        <dbReference type="ARBA" id="ARBA00004613"/>
    </source>
</evidence>
<comment type="similarity">
    <text evidence="2">Belongs to the GILT family.</text>
</comment>
<dbReference type="Pfam" id="PF03227">
    <property type="entry name" value="GILT"/>
    <property type="match status" value="1"/>
</dbReference>
<organism evidence="7 8">
    <name type="scientific">Nesidiocoris tenuis</name>
    <dbReference type="NCBI Taxonomy" id="355587"/>
    <lineage>
        <taxon>Eukaryota</taxon>
        <taxon>Metazoa</taxon>
        <taxon>Ecdysozoa</taxon>
        <taxon>Arthropoda</taxon>
        <taxon>Hexapoda</taxon>
        <taxon>Insecta</taxon>
        <taxon>Pterygota</taxon>
        <taxon>Neoptera</taxon>
        <taxon>Paraneoptera</taxon>
        <taxon>Hemiptera</taxon>
        <taxon>Heteroptera</taxon>
        <taxon>Panheteroptera</taxon>
        <taxon>Cimicomorpha</taxon>
        <taxon>Miridae</taxon>
        <taxon>Dicyphina</taxon>
        <taxon>Nesidiocoris</taxon>
    </lineage>
</organism>
<comment type="subcellular location">
    <subcellularLocation>
        <location evidence="1">Secreted</location>
    </subcellularLocation>
</comment>
<reference evidence="7 8" key="1">
    <citation type="submission" date="2023-09" db="EMBL/GenBank/DDBJ databases">
        <title>Nesidiocoris tenuis whole genome shotgun sequence.</title>
        <authorList>
            <person name="Shibata T."/>
            <person name="Shimoda M."/>
            <person name="Kobayashi T."/>
            <person name="Uehara T."/>
        </authorList>
    </citation>
    <scope>NUCLEOTIDE SEQUENCE [LARGE SCALE GENOMIC DNA]</scope>
    <source>
        <strain evidence="7 8">Japan</strain>
    </source>
</reference>
<evidence type="ECO:0000256" key="4">
    <source>
        <dbReference type="ARBA" id="ARBA00022729"/>
    </source>
</evidence>